<feature type="transmembrane region" description="Helical" evidence="7">
    <location>
        <begin position="475"/>
        <end position="495"/>
    </location>
</feature>
<dbReference type="NCBIfam" id="TIGR00711">
    <property type="entry name" value="efflux_EmrB"/>
    <property type="match status" value="1"/>
</dbReference>
<feature type="transmembrane region" description="Helical" evidence="7">
    <location>
        <begin position="50"/>
        <end position="69"/>
    </location>
</feature>
<evidence type="ECO:0000256" key="3">
    <source>
        <dbReference type="ARBA" id="ARBA00022475"/>
    </source>
</evidence>
<dbReference type="AlphaFoldDB" id="A0A1G7NIH8"/>
<reference evidence="10" key="1">
    <citation type="submission" date="2016-10" db="EMBL/GenBank/DDBJ databases">
        <authorList>
            <person name="Varghese N."/>
            <person name="Submissions S."/>
        </authorList>
    </citation>
    <scope>NUCLEOTIDE SEQUENCE [LARGE SCALE GENOMIC DNA]</scope>
    <source>
        <strain evidence="10">GAS232</strain>
    </source>
</reference>
<evidence type="ECO:0000259" key="8">
    <source>
        <dbReference type="PROSITE" id="PS50850"/>
    </source>
</evidence>
<feature type="transmembrane region" description="Helical" evidence="7">
    <location>
        <begin position="307"/>
        <end position="325"/>
    </location>
</feature>
<feature type="transmembrane region" description="Helical" evidence="7">
    <location>
        <begin position="357"/>
        <end position="380"/>
    </location>
</feature>
<keyword evidence="2" id="KW-0813">Transport</keyword>
<feature type="transmembrane region" description="Helical" evidence="7">
    <location>
        <begin position="401"/>
        <end position="422"/>
    </location>
</feature>
<dbReference type="GO" id="GO:0022857">
    <property type="term" value="F:transmembrane transporter activity"/>
    <property type="evidence" value="ECO:0007669"/>
    <property type="project" value="InterPro"/>
</dbReference>
<gene>
    <name evidence="9" type="ORF">SAMN05444167_3155</name>
</gene>
<keyword evidence="6 7" id="KW-0472">Membrane</keyword>
<keyword evidence="4 7" id="KW-0812">Transmembrane</keyword>
<feature type="transmembrane region" description="Helical" evidence="7">
    <location>
        <begin position="226"/>
        <end position="246"/>
    </location>
</feature>
<dbReference type="CDD" id="cd17321">
    <property type="entry name" value="MFS_MMR_MDR_like"/>
    <property type="match status" value="1"/>
</dbReference>
<dbReference type="InterPro" id="IPR020846">
    <property type="entry name" value="MFS_dom"/>
</dbReference>
<dbReference type="EMBL" id="LT629690">
    <property type="protein sequence ID" value="SDF73752.1"/>
    <property type="molecule type" value="Genomic_DNA"/>
</dbReference>
<proteinExistence type="predicted"/>
<evidence type="ECO:0000256" key="1">
    <source>
        <dbReference type="ARBA" id="ARBA00004651"/>
    </source>
</evidence>
<evidence type="ECO:0000256" key="2">
    <source>
        <dbReference type="ARBA" id="ARBA00022448"/>
    </source>
</evidence>
<comment type="subcellular location">
    <subcellularLocation>
        <location evidence="1">Cell membrane</location>
        <topology evidence="1">Multi-pass membrane protein</topology>
    </subcellularLocation>
</comment>
<evidence type="ECO:0000256" key="7">
    <source>
        <dbReference type="SAM" id="Phobius"/>
    </source>
</evidence>
<evidence type="ECO:0000256" key="4">
    <source>
        <dbReference type="ARBA" id="ARBA00022692"/>
    </source>
</evidence>
<keyword evidence="3" id="KW-1003">Cell membrane</keyword>
<protein>
    <submittedName>
        <fullName evidence="9">Drug resistance transporter, EmrB/QacA subfamily</fullName>
    </submittedName>
</protein>
<feature type="transmembrane region" description="Helical" evidence="7">
    <location>
        <begin position="81"/>
        <end position="100"/>
    </location>
</feature>
<feature type="transmembrane region" description="Helical" evidence="7">
    <location>
        <begin position="200"/>
        <end position="220"/>
    </location>
</feature>
<dbReference type="PROSITE" id="PS50850">
    <property type="entry name" value="MFS"/>
    <property type="match status" value="1"/>
</dbReference>
<dbReference type="Proteomes" id="UP000182427">
    <property type="component" value="Chromosome I"/>
</dbReference>
<feature type="domain" description="Major facilitator superfamily (MFS) profile" evidence="8">
    <location>
        <begin position="15"/>
        <end position="498"/>
    </location>
</feature>
<dbReference type="InterPro" id="IPR004638">
    <property type="entry name" value="EmrB-like"/>
</dbReference>
<dbReference type="PANTHER" id="PTHR42718:SF42">
    <property type="entry name" value="EXPORT PROTEIN"/>
    <property type="match status" value="1"/>
</dbReference>
<evidence type="ECO:0000313" key="10">
    <source>
        <dbReference type="Proteomes" id="UP000182427"/>
    </source>
</evidence>
<dbReference type="Pfam" id="PF07690">
    <property type="entry name" value="MFS_1"/>
    <property type="match status" value="1"/>
</dbReference>
<evidence type="ECO:0000313" key="9">
    <source>
        <dbReference type="EMBL" id="SDF73752.1"/>
    </source>
</evidence>
<name>A0A1G7NIH8_9BACT</name>
<keyword evidence="5 7" id="KW-1133">Transmembrane helix</keyword>
<dbReference type="InterPro" id="IPR011701">
    <property type="entry name" value="MFS"/>
</dbReference>
<organism evidence="9 10">
    <name type="scientific">Terriglobus roseus</name>
    <dbReference type="NCBI Taxonomy" id="392734"/>
    <lineage>
        <taxon>Bacteria</taxon>
        <taxon>Pseudomonadati</taxon>
        <taxon>Acidobacteriota</taxon>
        <taxon>Terriglobia</taxon>
        <taxon>Terriglobales</taxon>
        <taxon>Acidobacteriaceae</taxon>
        <taxon>Terriglobus</taxon>
    </lineage>
</organism>
<feature type="transmembrane region" description="Helical" evidence="7">
    <location>
        <begin position="267"/>
        <end position="287"/>
    </location>
</feature>
<feature type="transmembrane region" description="Helical" evidence="7">
    <location>
        <begin position="332"/>
        <end position="351"/>
    </location>
</feature>
<dbReference type="SUPFAM" id="SSF103473">
    <property type="entry name" value="MFS general substrate transporter"/>
    <property type="match status" value="1"/>
</dbReference>
<accession>A0A1G7NIH8</accession>
<dbReference type="PANTHER" id="PTHR42718">
    <property type="entry name" value="MAJOR FACILITATOR SUPERFAMILY MULTIDRUG TRANSPORTER MFSC"/>
    <property type="match status" value="1"/>
</dbReference>
<feature type="transmembrane region" description="Helical" evidence="7">
    <location>
        <begin position="143"/>
        <end position="162"/>
    </location>
</feature>
<dbReference type="RefSeq" id="WP_083345985.1">
    <property type="nucleotide sequence ID" value="NZ_LT629690.1"/>
</dbReference>
<feature type="transmembrane region" description="Helical" evidence="7">
    <location>
        <begin position="168"/>
        <end position="188"/>
    </location>
</feature>
<dbReference type="InterPro" id="IPR036259">
    <property type="entry name" value="MFS_trans_sf"/>
</dbReference>
<evidence type="ECO:0000256" key="5">
    <source>
        <dbReference type="ARBA" id="ARBA00022989"/>
    </source>
</evidence>
<feature type="transmembrane region" description="Helical" evidence="7">
    <location>
        <begin position="106"/>
        <end position="131"/>
    </location>
</feature>
<dbReference type="OrthoDB" id="102502at2"/>
<sequence length="503" mass="53366">MTQNDRPTALTQRLVLVVTILGSSMAFLDGTAVNLALPTLQKVFVVDVSSVQWVIESYALTLASLLLVSGSMGDRYGRRKIYIYGVVLFTVASVMCGLANSIEWLIIARAVQGVGAALLVPGSLALITAIFPEDTRGKAIGTWSGFSALTAALGPVAGGWLIEHFSWRWVFFLNVPLALAVVILSVKVPETKDDDVTGSLDWLGATLTTLGLGGITYALIEWPSGAHRNLLAGMATAGVVALVAFGRLERHASSPMLPFALFHSRNFTGANLLTFFVYAPLGALFFFTPLDLIQIQHYSATEAGAALVPFVVSMFVFSRWAGALVGRYGARLPLTVGPLITSVGFALFALAPQSGHYWTSFLPAVLVLSLGMTITVAPLTTTLMNAVPTSEAGVASGINNAVSRLASLIAVAAFGALMVTVFNNSLDHHLATLHLPPDVLAEIHANRLQLAAIKVANIEAMQAIAASFVTAYRNVMWVAAASVFTGALIAWFVVVPKEPQQEV</sequence>
<keyword evidence="10" id="KW-1185">Reference proteome</keyword>
<evidence type="ECO:0000256" key="6">
    <source>
        <dbReference type="ARBA" id="ARBA00023136"/>
    </source>
</evidence>
<dbReference type="Gene3D" id="1.20.1720.10">
    <property type="entry name" value="Multidrug resistance protein D"/>
    <property type="match status" value="1"/>
</dbReference>
<dbReference type="GO" id="GO:0005886">
    <property type="term" value="C:plasma membrane"/>
    <property type="evidence" value="ECO:0007669"/>
    <property type="project" value="UniProtKB-SubCell"/>
</dbReference>
<dbReference type="Gene3D" id="1.20.1250.20">
    <property type="entry name" value="MFS general substrate transporter like domains"/>
    <property type="match status" value="1"/>
</dbReference>